<evidence type="ECO:0000313" key="1">
    <source>
        <dbReference type="EMBL" id="RHW42905.1"/>
    </source>
</evidence>
<dbReference type="EMBL" id="QWLM01000029">
    <property type="protein sequence ID" value="RHW42905.1"/>
    <property type="molecule type" value="Genomic_DNA"/>
</dbReference>
<proteinExistence type="predicted"/>
<reference evidence="1 2" key="1">
    <citation type="submission" date="2018-08" db="EMBL/GenBank/DDBJ databases">
        <title>Whole genome sequence analysis of Dermacoccus abyssi bacteria isolated from Deep Mariana trench Micromonospora spp reveals genes involved in the environmental adaptation and production of secondary metabolites.</title>
        <authorList>
            <person name="Abdel-Mageed W.M."/>
            <person name="Lehri B."/>
            <person name="Nouioui I."/>
            <person name="Goodfellow I."/>
            <person name="Jaspars M."/>
            <person name="Karlyshev A."/>
        </authorList>
    </citation>
    <scope>NUCLEOTIDE SEQUENCE [LARGE SCALE GENOMIC DNA]</scope>
    <source>
        <strain evidence="1 2">MT1.1</strain>
    </source>
</reference>
<protein>
    <submittedName>
        <fullName evidence="1">Uncharacterized protein</fullName>
    </submittedName>
</protein>
<comment type="caution">
    <text evidence="1">The sequence shown here is derived from an EMBL/GenBank/DDBJ whole genome shotgun (WGS) entry which is preliminary data.</text>
</comment>
<organism evidence="1 2">
    <name type="scientific">Dermacoccus abyssi</name>
    <dbReference type="NCBI Taxonomy" id="322596"/>
    <lineage>
        <taxon>Bacteria</taxon>
        <taxon>Bacillati</taxon>
        <taxon>Actinomycetota</taxon>
        <taxon>Actinomycetes</taxon>
        <taxon>Micrococcales</taxon>
        <taxon>Dermacoccaceae</taxon>
        <taxon>Dermacoccus</taxon>
    </lineage>
</organism>
<sequence length="68" mass="7938">MLGAFSGWYSHLAQTPKELPKRSRSWRVDVLIQPFGWMGTYRQSRVTGRWFTGPHRAHMLGYPHQHSG</sequence>
<dbReference type="AlphaFoldDB" id="A0A417YZ48"/>
<evidence type="ECO:0000313" key="2">
    <source>
        <dbReference type="Proteomes" id="UP000285376"/>
    </source>
</evidence>
<accession>A0A417YZ48</accession>
<name>A0A417YZ48_9MICO</name>
<gene>
    <name evidence="1" type="ORF">D1832_14690</name>
</gene>
<dbReference type="Proteomes" id="UP000285376">
    <property type="component" value="Unassembled WGS sequence"/>
</dbReference>